<keyword evidence="8 13" id="KW-0472">Membrane</keyword>
<comment type="cofactor">
    <cofactor evidence="1 13">
        <name>Mg(2+)</name>
        <dbReference type="ChEBI" id="CHEBI:18420"/>
    </cofactor>
</comment>
<accession>A0AAE1F1R0</accession>
<dbReference type="GO" id="GO:0008412">
    <property type="term" value="F:4-hydroxybenzoate polyprenyltransferase activity"/>
    <property type="evidence" value="ECO:0007669"/>
    <property type="project" value="UniProtKB-EC"/>
</dbReference>
<dbReference type="Gene3D" id="1.10.357.140">
    <property type="entry name" value="UbiA prenyltransferase"/>
    <property type="match status" value="1"/>
</dbReference>
<evidence type="ECO:0000256" key="6">
    <source>
        <dbReference type="ARBA" id="ARBA00022692"/>
    </source>
</evidence>
<keyword evidence="13" id="KW-0999">Mitochondrion inner membrane</keyword>
<protein>
    <recommendedName>
        <fullName evidence="13">4-hydroxybenzoate polyprenyltransferase, mitochondrial</fullName>
        <shortName evidence="13">4-HB polyprenyltransferase</shortName>
        <ecNumber evidence="13">2.5.1.39</ecNumber>
    </recommendedName>
    <alternativeName>
        <fullName evidence="13">Para-hydroxybenzoate--polyprenyltransferase</fullName>
        <shortName evidence="13">PHB:PPT</shortName>
        <shortName evidence="13">PHB:polyprenyltransferase</shortName>
    </alternativeName>
</protein>
<dbReference type="CDD" id="cd13959">
    <property type="entry name" value="PT_UbiA_COQ2"/>
    <property type="match status" value="1"/>
</dbReference>
<evidence type="ECO:0000256" key="10">
    <source>
        <dbReference type="ARBA" id="ARBA00049890"/>
    </source>
</evidence>
<dbReference type="Pfam" id="PF01040">
    <property type="entry name" value="UbiA"/>
    <property type="match status" value="1"/>
</dbReference>
<keyword evidence="4 13" id="KW-0808">Transferase</keyword>
<dbReference type="PANTHER" id="PTHR11048:SF28">
    <property type="entry name" value="4-HYDROXYBENZOATE POLYPRENYLTRANSFERASE, MITOCHONDRIAL"/>
    <property type="match status" value="1"/>
</dbReference>
<feature type="transmembrane region" description="Helical" evidence="13">
    <location>
        <begin position="279"/>
        <end position="297"/>
    </location>
</feature>
<dbReference type="EMBL" id="JAWQEG010003677">
    <property type="protein sequence ID" value="KAK3865023.1"/>
    <property type="molecule type" value="Genomic_DNA"/>
</dbReference>
<dbReference type="PROSITE" id="PS00943">
    <property type="entry name" value="UBIA"/>
    <property type="match status" value="1"/>
</dbReference>
<proteinExistence type="inferred from homology"/>
<dbReference type="InterPro" id="IPR044878">
    <property type="entry name" value="UbiA_sf"/>
</dbReference>
<dbReference type="AlphaFoldDB" id="A0AAE1F1R0"/>
<evidence type="ECO:0000256" key="14">
    <source>
        <dbReference type="SAM" id="MobiDB-lite"/>
    </source>
</evidence>
<dbReference type="Proteomes" id="UP001286313">
    <property type="component" value="Unassembled WGS sequence"/>
</dbReference>
<dbReference type="InterPro" id="IPR000537">
    <property type="entry name" value="UbiA_prenyltransferase"/>
</dbReference>
<comment type="subcellular location">
    <subcellularLocation>
        <location evidence="2">Membrane</location>
        <topology evidence="2">Multi-pass membrane protein</topology>
    </subcellularLocation>
    <subcellularLocation>
        <location evidence="13">Mitochondrion inner membrane</location>
        <topology evidence="13">Multi-pass membrane protein</topology>
        <orientation evidence="13">Matrix side</orientation>
    </subcellularLocation>
</comment>
<evidence type="ECO:0000256" key="11">
    <source>
        <dbReference type="ARBA" id="ARBA00050454"/>
    </source>
</evidence>
<evidence type="ECO:0000256" key="13">
    <source>
        <dbReference type="HAMAP-Rule" id="MF_03189"/>
    </source>
</evidence>
<keyword evidence="16" id="KW-1185">Reference proteome</keyword>
<evidence type="ECO:0000256" key="2">
    <source>
        <dbReference type="ARBA" id="ARBA00004141"/>
    </source>
</evidence>
<name>A0AAE1F1R0_PETCI</name>
<dbReference type="GO" id="GO:0006744">
    <property type="term" value="P:ubiquinone biosynthetic process"/>
    <property type="evidence" value="ECO:0007669"/>
    <property type="project" value="UniProtKB-UniRule"/>
</dbReference>
<evidence type="ECO:0000256" key="1">
    <source>
        <dbReference type="ARBA" id="ARBA00001946"/>
    </source>
</evidence>
<feature type="region of interest" description="Disordered" evidence="14">
    <location>
        <begin position="409"/>
        <end position="431"/>
    </location>
</feature>
<evidence type="ECO:0000256" key="3">
    <source>
        <dbReference type="ARBA" id="ARBA00005985"/>
    </source>
</evidence>
<keyword evidence="5 13" id="KW-0831">Ubiquinone biosynthesis</keyword>
<evidence type="ECO:0000256" key="4">
    <source>
        <dbReference type="ARBA" id="ARBA00022679"/>
    </source>
</evidence>
<keyword evidence="13" id="KW-0496">Mitochondrion</keyword>
<evidence type="ECO:0000256" key="7">
    <source>
        <dbReference type="ARBA" id="ARBA00022989"/>
    </source>
</evidence>
<organism evidence="15 16">
    <name type="scientific">Petrolisthes cinctipes</name>
    <name type="common">Flat porcelain crab</name>
    <dbReference type="NCBI Taxonomy" id="88211"/>
    <lineage>
        <taxon>Eukaryota</taxon>
        <taxon>Metazoa</taxon>
        <taxon>Ecdysozoa</taxon>
        <taxon>Arthropoda</taxon>
        <taxon>Crustacea</taxon>
        <taxon>Multicrustacea</taxon>
        <taxon>Malacostraca</taxon>
        <taxon>Eumalacostraca</taxon>
        <taxon>Eucarida</taxon>
        <taxon>Decapoda</taxon>
        <taxon>Pleocyemata</taxon>
        <taxon>Anomura</taxon>
        <taxon>Galatheoidea</taxon>
        <taxon>Porcellanidae</taxon>
        <taxon>Petrolisthes</taxon>
    </lineage>
</organism>
<comment type="similarity">
    <text evidence="3 13">Belongs to the UbiA prenyltransferase family.</text>
</comment>
<sequence length="431" mass="47714">MSVVWRIFGKARCPLGQVARHQTAWWSTLRNFTSTHTRMEVQQSKLEGRSDVQGKLKKQRNCREGRSEEIRFSIENGRQTEHSEIEATPTGHAQMTEPYKNPDYGQALTLAQRGVNACPSTLKAYLQLMRLDRPIGSWLLFWPCGWSLALAAPPGCLPDPTLLALFGLGALVMRGAGCTINDMWDRNIDKQVSRTASRPLADNTLSLMDAMALLAVQLGLGCFILLQLNFTSVLLGASSLGLVVVYPLMKRVTWFPQLVLGFTFNWGALLGWTATTSTLAPPAFLLYGAGVAWTLIYDTIYAHQDKDDDAQLGIKSTALKFGENTQPCLAVIGTGMVVSLVSMGAAANLAWPYYLSLVPLSGHIIRQIWTLDINDPADCGRKFRSNRHVGILLFLGIVSGTLLKPSQELERTEEKDTRYRGEAGREERVEL</sequence>
<dbReference type="NCBIfam" id="TIGR01474">
    <property type="entry name" value="ubiA_proteo"/>
    <property type="match status" value="1"/>
</dbReference>
<evidence type="ECO:0000256" key="9">
    <source>
        <dbReference type="ARBA" id="ARBA00023229"/>
    </source>
</evidence>
<dbReference type="EC" id="2.5.1.39" evidence="13"/>
<dbReference type="GO" id="GO:0008299">
    <property type="term" value="P:isoprenoid biosynthetic process"/>
    <property type="evidence" value="ECO:0007669"/>
    <property type="project" value="UniProtKB-UniRule"/>
</dbReference>
<keyword evidence="6 13" id="KW-0812">Transmembrane</keyword>
<evidence type="ECO:0000256" key="8">
    <source>
        <dbReference type="ARBA" id="ARBA00023136"/>
    </source>
</evidence>
<comment type="catalytic activity">
    <reaction evidence="12">
        <text>an all-trans-polyprenyl diphosphate + 4-hydroxybenzoate = a 4-hydroxy-3-(all-trans-polyprenyl)benzoate + diphosphate</text>
        <dbReference type="Rhea" id="RHEA:44504"/>
        <dbReference type="Rhea" id="RHEA-COMP:9514"/>
        <dbReference type="Rhea" id="RHEA-COMP:9564"/>
        <dbReference type="ChEBI" id="CHEBI:17879"/>
        <dbReference type="ChEBI" id="CHEBI:33019"/>
        <dbReference type="ChEBI" id="CHEBI:58914"/>
        <dbReference type="ChEBI" id="CHEBI:78396"/>
        <dbReference type="EC" id="2.5.1.39"/>
    </reaction>
    <physiologicalReaction direction="left-to-right" evidence="12">
        <dbReference type="Rhea" id="RHEA:44505"/>
    </physiologicalReaction>
</comment>
<keyword evidence="9 13" id="KW-0414">Isoprene biosynthesis</keyword>
<reference evidence="15" key="1">
    <citation type="submission" date="2023-10" db="EMBL/GenBank/DDBJ databases">
        <title>Genome assemblies of two species of porcelain crab, Petrolisthes cinctipes and Petrolisthes manimaculis (Anomura: Porcellanidae).</title>
        <authorList>
            <person name="Angst P."/>
        </authorList>
    </citation>
    <scope>NUCLEOTIDE SEQUENCE</scope>
    <source>
        <strain evidence="15">PB745_01</strain>
        <tissue evidence="15">Gill</tissue>
    </source>
</reference>
<dbReference type="FunFam" id="1.20.120.1780:FF:000001">
    <property type="entry name" value="4-hydroxybenzoate octaprenyltransferase"/>
    <property type="match status" value="1"/>
</dbReference>
<dbReference type="PANTHER" id="PTHR11048">
    <property type="entry name" value="PRENYLTRANSFERASES"/>
    <property type="match status" value="1"/>
</dbReference>
<comment type="caution">
    <text evidence="15">The sequence shown here is derived from an EMBL/GenBank/DDBJ whole genome shotgun (WGS) entry which is preliminary data.</text>
</comment>
<evidence type="ECO:0000313" key="16">
    <source>
        <dbReference type="Proteomes" id="UP001286313"/>
    </source>
</evidence>
<comment type="catalytic activity">
    <reaction evidence="11">
        <text>all-trans-nonaprenyl diphosphate + 4-hydroxybenzoate = 4-hydroxy-3-(all-trans-nonaprenyl)benzoate + diphosphate</text>
        <dbReference type="Rhea" id="RHEA:17709"/>
        <dbReference type="ChEBI" id="CHEBI:17879"/>
        <dbReference type="ChEBI" id="CHEBI:33019"/>
        <dbReference type="ChEBI" id="CHEBI:58391"/>
        <dbReference type="ChEBI" id="CHEBI:84502"/>
        <dbReference type="EC" id="2.5.1.39"/>
    </reaction>
    <physiologicalReaction direction="left-to-right" evidence="11">
        <dbReference type="Rhea" id="RHEA:17710"/>
    </physiologicalReaction>
</comment>
<feature type="transmembrane region" description="Helical" evidence="13">
    <location>
        <begin position="328"/>
        <end position="351"/>
    </location>
</feature>
<dbReference type="InterPro" id="IPR030470">
    <property type="entry name" value="UbiA_prenylTrfase_CS"/>
</dbReference>
<dbReference type="InterPro" id="IPR006370">
    <property type="entry name" value="HB_polyprenyltransferase-like"/>
</dbReference>
<dbReference type="GO" id="GO:0005743">
    <property type="term" value="C:mitochondrial inner membrane"/>
    <property type="evidence" value="ECO:0007669"/>
    <property type="project" value="UniProtKB-SubCell"/>
</dbReference>
<gene>
    <name evidence="15" type="ORF">Pcinc_029332</name>
</gene>
<evidence type="ECO:0000313" key="15">
    <source>
        <dbReference type="EMBL" id="KAK3865023.1"/>
    </source>
</evidence>
<evidence type="ECO:0000256" key="5">
    <source>
        <dbReference type="ARBA" id="ARBA00022688"/>
    </source>
</evidence>
<dbReference type="HAMAP" id="MF_01635">
    <property type="entry name" value="UbiA"/>
    <property type="match status" value="1"/>
</dbReference>
<evidence type="ECO:0000256" key="12">
    <source>
        <dbReference type="ARBA" id="ARBA00051182"/>
    </source>
</evidence>
<comment type="pathway">
    <text evidence="13">Cofactor biosynthesis; ubiquinone biosynthesis.</text>
</comment>
<comment type="function">
    <text evidence="13">Catalyzes the prenylation of para-hydroxybenzoate (PHB) with an all-trans polyprenyl group. Mediates the second step in the final reaction sequence of coenzyme Q (CoQ) biosynthesis, which is the condensation of the polyisoprenoid side chain with PHB, generating the first membrane-bound Q intermediate.</text>
</comment>
<comment type="catalytic activity">
    <reaction evidence="10">
        <text>all-trans-decaprenyl diphosphate + 4-hydroxybenzoate = 4-hydroxy-3-(all-trans-decaprenyl)benzoate + diphosphate</text>
        <dbReference type="Rhea" id="RHEA:44564"/>
        <dbReference type="ChEBI" id="CHEBI:17879"/>
        <dbReference type="ChEBI" id="CHEBI:33019"/>
        <dbReference type="ChEBI" id="CHEBI:60721"/>
        <dbReference type="ChEBI" id="CHEBI:84503"/>
        <dbReference type="EC" id="2.5.1.39"/>
    </reaction>
    <physiologicalReaction direction="left-to-right" evidence="10">
        <dbReference type="Rhea" id="RHEA:44565"/>
    </physiologicalReaction>
</comment>
<dbReference type="Gene3D" id="1.20.120.1780">
    <property type="entry name" value="UbiA prenyltransferase"/>
    <property type="match status" value="1"/>
</dbReference>
<dbReference type="FunFam" id="1.10.357.140:FF:000003">
    <property type="entry name" value="4-hydroxybenzoate polyprenyltransferase, mitochondrial"/>
    <property type="match status" value="1"/>
</dbReference>
<dbReference type="InterPro" id="IPR039653">
    <property type="entry name" value="Prenyltransferase"/>
</dbReference>
<feature type="transmembrane region" description="Helical" evidence="13">
    <location>
        <begin position="232"/>
        <end position="249"/>
    </location>
</feature>
<keyword evidence="7 13" id="KW-1133">Transmembrane helix</keyword>
<feature type="transmembrane region" description="Helical" evidence="13">
    <location>
        <begin position="254"/>
        <end position="273"/>
    </location>
</feature>